<dbReference type="AlphaFoldDB" id="A0A6A3CYP8"/>
<dbReference type="InterPro" id="IPR041577">
    <property type="entry name" value="RT_RNaseH_2"/>
</dbReference>
<gene>
    <name evidence="2" type="ORF">F3Y22_tig00002193pilonHSYRG00042</name>
</gene>
<dbReference type="Proteomes" id="UP000436088">
    <property type="component" value="Unassembled WGS sequence"/>
</dbReference>
<feature type="domain" description="Integrase catalytic" evidence="1">
    <location>
        <begin position="183"/>
        <end position="283"/>
    </location>
</feature>
<evidence type="ECO:0000259" key="1">
    <source>
        <dbReference type="PROSITE" id="PS50994"/>
    </source>
</evidence>
<dbReference type="PROSITE" id="PS50994">
    <property type="entry name" value="INTEGRASE"/>
    <property type="match status" value="1"/>
</dbReference>
<dbReference type="InterPro" id="IPR001584">
    <property type="entry name" value="Integrase_cat-core"/>
</dbReference>
<dbReference type="GO" id="GO:0003676">
    <property type="term" value="F:nucleic acid binding"/>
    <property type="evidence" value="ECO:0007669"/>
    <property type="project" value="InterPro"/>
</dbReference>
<dbReference type="InterPro" id="IPR043502">
    <property type="entry name" value="DNA/RNA_pol_sf"/>
</dbReference>
<name>A0A6A3CYP8_HIBSY</name>
<dbReference type="SUPFAM" id="SSF53098">
    <property type="entry name" value="Ribonuclease H-like"/>
    <property type="match status" value="1"/>
</dbReference>
<dbReference type="SUPFAM" id="SSF56672">
    <property type="entry name" value="DNA/RNA polymerases"/>
    <property type="match status" value="1"/>
</dbReference>
<dbReference type="InterPro" id="IPR043128">
    <property type="entry name" value="Rev_trsase/Diguanyl_cyclase"/>
</dbReference>
<protein>
    <recommendedName>
        <fullName evidence="1">Integrase catalytic domain-containing protein</fullName>
    </recommendedName>
</protein>
<keyword evidence="3" id="KW-1185">Reference proteome</keyword>
<proteinExistence type="predicted"/>
<evidence type="ECO:0000313" key="2">
    <source>
        <dbReference type="EMBL" id="KAE8732402.1"/>
    </source>
</evidence>
<dbReference type="Gene3D" id="3.30.420.10">
    <property type="entry name" value="Ribonuclease H-like superfamily/Ribonuclease H"/>
    <property type="match status" value="1"/>
</dbReference>
<accession>A0A6A3CYP8</accession>
<dbReference type="InterPro" id="IPR012337">
    <property type="entry name" value="RNaseH-like_sf"/>
</dbReference>
<sequence>MEGTNQGDRIEVILGVGQLLPEVYQRLLKITTPLTELLMKDKRWDWSPKCQSAFDEIKLAMISDPVLVLPYHTKPFEVFTDTSDVAIGGFIVFIDNVANNYFFTQKKFSPKQARWQEFLAEFDFSMEYKPGKVNCVADGLSRRVVLLATHSEDVQTYVKTYLVYQQDKIKANKPTRILQPLLILERPWESIFMDFIIGLPKTDGLSSIMVVVDRFSKYATFIPASKVCSTVEAARLFLKHVVKYWGMPKTIINNRDTRFTGRFWTELFKLMGSSLNFSTAIHP</sequence>
<dbReference type="PANTHER" id="PTHR35046:SF26">
    <property type="entry name" value="RNA-DIRECTED DNA POLYMERASE"/>
    <property type="match status" value="1"/>
</dbReference>
<dbReference type="GO" id="GO:0015074">
    <property type="term" value="P:DNA integration"/>
    <property type="evidence" value="ECO:0007669"/>
    <property type="project" value="InterPro"/>
</dbReference>
<dbReference type="Pfam" id="PF17919">
    <property type="entry name" value="RT_RNaseH_2"/>
    <property type="match status" value="1"/>
</dbReference>
<dbReference type="PANTHER" id="PTHR35046">
    <property type="entry name" value="ZINC KNUCKLE (CCHC-TYPE) FAMILY PROTEIN"/>
    <property type="match status" value="1"/>
</dbReference>
<organism evidence="2 3">
    <name type="scientific">Hibiscus syriacus</name>
    <name type="common">Rose of Sharon</name>
    <dbReference type="NCBI Taxonomy" id="106335"/>
    <lineage>
        <taxon>Eukaryota</taxon>
        <taxon>Viridiplantae</taxon>
        <taxon>Streptophyta</taxon>
        <taxon>Embryophyta</taxon>
        <taxon>Tracheophyta</taxon>
        <taxon>Spermatophyta</taxon>
        <taxon>Magnoliopsida</taxon>
        <taxon>eudicotyledons</taxon>
        <taxon>Gunneridae</taxon>
        <taxon>Pentapetalae</taxon>
        <taxon>rosids</taxon>
        <taxon>malvids</taxon>
        <taxon>Malvales</taxon>
        <taxon>Malvaceae</taxon>
        <taxon>Malvoideae</taxon>
        <taxon>Hibiscus</taxon>
    </lineage>
</organism>
<dbReference type="InterPro" id="IPR036397">
    <property type="entry name" value="RNaseH_sf"/>
</dbReference>
<comment type="caution">
    <text evidence="2">The sequence shown here is derived from an EMBL/GenBank/DDBJ whole genome shotgun (WGS) entry which is preliminary data.</text>
</comment>
<dbReference type="Gene3D" id="3.30.70.270">
    <property type="match status" value="1"/>
</dbReference>
<dbReference type="EMBL" id="VEPZ02000163">
    <property type="protein sequence ID" value="KAE8732402.1"/>
    <property type="molecule type" value="Genomic_DNA"/>
</dbReference>
<reference evidence="2" key="1">
    <citation type="submission" date="2019-09" db="EMBL/GenBank/DDBJ databases">
        <title>Draft genome information of white flower Hibiscus syriacus.</title>
        <authorList>
            <person name="Kim Y.-M."/>
        </authorList>
    </citation>
    <scope>NUCLEOTIDE SEQUENCE [LARGE SCALE GENOMIC DNA]</scope>
    <source>
        <strain evidence="2">YM2019G1</strain>
    </source>
</reference>
<evidence type="ECO:0000313" key="3">
    <source>
        <dbReference type="Proteomes" id="UP000436088"/>
    </source>
</evidence>